<name>A0A951QS77_9CYAN</name>
<keyword evidence="2" id="KW-0812">Transmembrane</keyword>
<feature type="domain" description="Cyanobacterial aminoacyl-tRNA synthetase CAAD" evidence="3">
    <location>
        <begin position="59"/>
        <end position="142"/>
    </location>
</feature>
<reference evidence="4" key="1">
    <citation type="submission" date="2021-05" db="EMBL/GenBank/DDBJ databases">
        <authorList>
            <person name="Pietrasiak N."/>
            <person name="Ward R."/>
            <person name="Stajich J.E."/>
            <person name="Kurbessoian T."/>
        </authorList>
    </citation>
    <scope>NUCLEOTIDE SEQUENCE</scope>
    <source>
        <strain evidence="4">GSE-NOS-MK-12-04C</strain>
    </source>
</reference>
<dbReference type="Pfam" id="PF14159">
    <property type="entry name" value="CAAD"/>
    <property type="match status" value="1"/>
</dbReference>
<dbReference type="GO" id="GO:0016020">
    <property type="term" value="C:membrane"/>
    <property type="evidence" value="ECO:0007669"/>
    <property type="project" value="UniProtKB-SubCell"/>
</dbReference>
<protein>
    <submittedName>
        <fullName evidence="4">CAAD domain-containing protein</fullName>
    </submittedName>
</protein>
<evidence type="ECO:0000313" key="4">
    <source>
        <dbReference type="EMBL" id="MBW4671252.1"/>
    </source>
</evidence>
<dbReference type="PANTHER" id="PTHR33222">
    <property type="match status" value="1"/>
</dbReference>
<evidence type="ECO:0000256" key="2">
    <source>
        <dbReference type="SAM" id="Phobius"/>
    </source>
</evidence>
<gene>
    <name evidence="4" type="ORF">KME60_28480</name>
</gene>
<dbReference type="PANTHER" id="PTHR33222:SF4">
    <property type="entry name" value="PROTEIN CURVATURE THYLAKOID 1A, CHLOROPLASTIC"/>
    <property type="match status" value="1"/>
</dbReference>
<dbReference type="GO" id="GO:0009579">
    <property type="term" value="C:thylakoid"/>
    <property type="evidence" value="ECO:0007669"/>
    <property type="project" value="InterPro"/>
</dbReference>
<comment type="subcellular location">
    <subcellularLocation>
        <location evidence="1">Membrane</location>
        <topology evidence="1">Multi-pass membrane protein</topology>
    </subcellularLocation>
</comment>
<proteinExistence type="predicted"/>
<feature type="transmembrane region" description="Helical" evidence="2">
    <location>
        <begin position="71"/>
        <end position="94"/>
    </location>
</feature>
<organism evidence="4 5">
    <name type="scientific">Cyanomargarita calcarea GSE-NOS-MK-12-04C</name>
    <dbReference type="NCBI Taxonomy" id="2839659"/>
    <lineage>
        <taxon>Bacteria</taxon>
        <taxon>Bacillati</taxon>
        <taxon>Cyanobacteriota</taxon>
        <taxon>Cyanophyceae</taxon>
        <taxon>Nostocales</taxon>
        <taxon>Cyanomargaritaceae</taxon>
        <taxon>Cyanomargarita</taxon>
    </lineage>
</organism>
<reference evidence="4" key="2">
    <citation type="journal article" date="2022" name="Microbiol. Resour. Announc.">
        <title>Metagenome Sequencing to Explore Phylogenomics of Terrestrial Cyanobacteria.</title>
        <authorList>
            <person name="Ward R.D."/>
            <person name="Stajich J.E."/>
            <person name="Johansen J.R."/>
            <person name="Huntemann M."/>
            <person name="Clum A."/>
            <person name="Foster B."/>
            <person name="Foster B."/>
            <person name="Roux S."/>
            <person name="Palaniappan K."/>
            <person name="Varghese N."/>
            <person name="Mukherjee S."/>
            <person name="Reddy T.B.K."/>
            <person name="Daum C."/>
            <person name="Copeland A."/>
            <person name="Chen I.A."/>
            <person name="Ivanova N.N."/>
            <person name="Kyrpides N.C."/>
            <person name="Shapiro N."/>
            <person name="Eloe-Fadrosh E.A."/>
            <person name="Pietrasiak N."/>
        </authorList>
    </citation>
    <scope>NUCLEOTIDE SEQUENCE</scope>
    <source>
        <strain evidence="4">GSE-NOS-MK-12-04C</strain>
    </source>
</reference>
<keyword evidence="2" id="KW-0472">Membrane</keyword>
<dbReference type="Proteomes" id="UP000729701">
    <property type="component" value="Unassembled WGS sequence"/>
</dbReference>
<dbReference type="InterPro" id="IPR025564">
    <property type="entry name" value="CAAD_dom"/>
</dbReference>
<dbReference type="AlphaFoldDB" id="A0A951QS77"/>
<evidence type="ECO:0000313" key="5">
    <source>
        <dbReference type="Proteomes" id="UP000729701"/>
    </source>
</evidence>
<dbReference type="EMBL" id="JAHHGZ010000041">
    <property type="protein sequence ID" value="MBW4671252.1"/>
    <property type="molecule type" value="Genomic_DNA"/>
</dbReference>
<keyword evidence="2" id="KW-1133">Transmembrane helix</keyword>
<evidence type="ECO:0000259" key="3">
    <source>
        <dbReference type="Pfam" id="PF14159"/>
    </source>
</evidence>
<feature type="transmembrane region" description="Helical" evidence="2">
    <location>
        <begin position="100"/>
        <end position="121"/>
    </location>
</feature>
<sequence>METQIQQPEYAQAPLEPIAALPSSESANLAMLPPATTSEDKYQEVGRKVSHFLEQLPTYIARFFQEYKLPVISFGLLVAAITALKIAVAVLDAINDIPLVYPLFELVGIGYATWFTFRYLLKSSTRQELVREISSFKKQIFGENVSDSLS</sequence>
<dbReference type="InterPro" id="IPR033344">
    <property type="entry name" value="CURT1"/>
</dbReference>
<comment type="caution">
    <text evidence="4">The sequence shown here is derived from an EMBL/GenBank/DDBJ whole genome shotgun (WGS) entry which is preliminary data.</text>
</comment>
<accession>A0A951QS77</accession>
<evidence type="ECO:0000256" key="1">
    <source>
        <dbReference type="ARBA" id="ARBA00004141"/>
    </source>
</evidence>